<dbReference type="EMBL" id="HBIN01010947">
    <property type="protein sequence ID" value="CAE0437951.1"/>
    <property type="molecule type" value="Transcribed_RNA"/>
</dbReference>
<proteinExistence type="predicted"/>
<dbReference type="PANTHER" id="PTHR43872:SF1">
    <property type="entry name" value="MONOOXYGENASE, PUTATIVE (AFU_ORTHOLOGUE AFUA_8G02570)-RELATED"/>
    <property type="match status" value="1"/>
</dbReference>
<dbReference type="AlphaFoldDB" id="A0A6S8CSM2"/>
<evidence type="ECO:0000256" key="4">
    <source>
        <dbReference type="ARBA" id="ARBA00023002"/>
    </source>
</evidence>
<dbReference type="InterPro" id="IPR020946">
    <property type="entry name" value="Flavin_mOase-like"/>
</dbReference>
<dbReference type="Pfam" id="PF13450">
    <property type="entry name" value="NAD_binding_8"/>
    <property type="match status" value="1"/>
</dbReference>
<evidence type="ECO:0000256" key="2">
    <source>
        <dbReference type="ARBA" id="ARBA00022630"/>
    </source>
</evidence>
<gene>
    <name evidence="6" type="ORF">ASTO00021_LOCUS8201</name>
    <name evidence="7" type="ORF">ASTO00021_LOCUS8202</name>
    <name evidence="8" type="ORF">ASTO00021_LOCUS8203</name>
</gene>
<name>A0A6S8CSM2_9STRA</name>
<keyword evidence="5" id="KW-0503">Monooxygenase</keyword>
<dbReference type="InterPro" id="IPR051820">
    <property type="entry name" value="FAD-binding_MO"/>
</dbReference>
<evidence type="ECO:0000313" key="6">
    <source>
        <dbReference type="EMBL" id="CAE0437949.1"/>
    </source>
</evidence>
<evidence type="ECO:0008006" key="9">
    <source>
        <dbReference type="Google" id="ProtNLM"/>
    </source>
</evidence>
<evidence type="ECO:0000313" key="7">
    <source>
        <dbReference type="EMBL" id="CAE0437950.1"/>
    </source>
</evidence>
<evidence type="ECO:0000256" key="5">
    <source>
        <dbReference type="ARBA" id="ARBA00023033"/>
    </source>
</evidence>
<accession>A0A6S8CSM2</accession>
<reference evidence="8" key="1">
    <citation type="submission" date="2021-01" db="EMBL/GenBank/DDBJ databases">
        <authorList>
            <person name="Corre E."/>
            <person name="Pelletier E."/>
            <person name="Niang G."/>
            <person name="Scheremetjew M."/>
            <person name="Finn R."/>
            <person name="Kale V."/>
            <person name="Holt S."/>
            <person name="Cochrane G."/>
            <person name="Meng A."/>
            <person name="Brown T."/>
            <person name="Cohen L."/>
        </authorList>
    </citation>
    <scope>NUCLEOTIDE SEQUENCE</scope>
    <source>
        <strain evidence="8">GSBS06</strain>
    </source>
</reference>
<dbReference type="EMBL" id="HBIN01010945">
    <property type="protein sequence ID" value="CAE0437949.1"/>
    <property type="molecule type" value="Transcribed_RNA"/>
</dbReference>
<dbReference type="EMBL" id="HBIN01010946">
    <property type="protein sequence ID" value="CAE0437950.1"/>
    <property type="molecule type" value="Transcribed_RNA"/>
</dbReference>
<sequence>MGVDQTGCWDYDVVIVGAGLSGITAAYYLKHKTNKSFIVIDRHPTFGGTWELFKYPGIRSDSDMYSFSFSFHPWQMEKYFGSANEIKGYLGEVMNEFNLHDHFRYNVKVESANFESSSSTWSIRTTDGEVLRSNFFLCCSGYYDHEKGYTPDFPGFDDFKGEIIHPQFWPENLQCEGKTIVVIGSGATAITLVPELSKSNAAKVIMLQRSPTFIGPVADHEQMGIVSRSLHSVMGQPYKNVLFRYRRFNAIFWGYFFFYLCKTYPETVKKFWFARLKNLLGEEKFERHFKPSYNPWDQRICAAPNGDFYKQYVRKRFDIVTEHIEKFTNDGIELKNGEHLSCDMIITATGLKLLPIGGIKVTVDDVEVNIGQQFTYKGFMLTNLPNTFWVTGYTNASWTLKAELTCDHVARLMNHMEKTKKAQVVPVMDETTRAKGHLAGFDLESGYVLRYMDLIPKQGVKYPWRVYQNYFMDMYSFSSNKFQDGVVQFSKL</sequence>
<dbReference type="SUPFAM" id="SSF51905">
    <property type="entry name" value="FAD/NAD(P)-binding domain"/>
    <property type="match status" value="1"/>
</dbReference>
<dbReference type="InterPro" id="IPR036188">
    <property type="entry name" value="FAD/NAD-bd_sf"/>
</dbReference>
<dbReference type="Gene3D" id="3.50.50.60">
    <property type="entry name" value="FAD/NAD(P)-binding domain"/>
    <property type="match status" value="3"/>
</dbReference>
<evidence type="ECO:0000256" key="1">
    <source>
        <dbReference type="ARBA" id="ARBA00001974"/>
    </source>
</evidence>
<evidence type="ECO:0000256" key="3">
    <source>
        <dbReference type="ARBA" id="ARBA00022827"/>
    </source>
</evidence>
<keyword evidence="3" id="KW-0274">FAD</keyword>
<dbReference type="GO" id="GO:0050660">
    <property type="term" value="F:flavin adenine dinucleotide binding"/>
    <property type="evidence" value="ECO:0007669"/>
    <property type="project" value="InterPro"/>
</dbReference>
<comment type="cofactor">
    <cofactor evidence="1">
        <name>FAD</name>
        <dbReference type="ChEBI" id="CHEBI:57692"/>
    </cofactor>
</comment>
<dbReference type="PRINTS" id="PR00368">
    <property type="entry name" value="FADPNR"/>
</dbReference>
<keyword evidence="4" id="KW-0560">Oxidoreductase</keyword>
<dbReference type="PANTHER" id="PTHR43872">
    <property type="entry name" value="MONOOXYGENASE, PUTATIVE (AFU_ORTHOLOGUE AFUA_8G02570)-RELATED"/>
    <property type="match status" value="1"/>
</dbReference>
<dbReference type="Pfam" id="PF00743">
    <property type="entry name" value="FMO-like"/>
    <property type="match status" value="1"/>
</dbReference>
<organism evidence="8">
    <name type="scientific">Aplanochytrium stocchinoi</name>
    <dbReference type="NCBI Taxonomy" id="215587"/>
    <lineage>
        <taxon>Eukaryota</taxon>
        <taxon>Sar</taxon>
        <taxon>Stramenopiles</taxon>
        <taxon>Bigyra</taxon>
        <taxon>Labyrinthulomycetes</taxon>
        <taxon>Thraustochytrida</taxon>
        <taxon>Thraustochytriidae</taxon>
        <taxon>Aplanochytrium</taxon>
    </lineage>
</organism>
<keyword evidence="2" id="KW-0285">Flavoprotein</keyword>
<evidence type="ECO:0000313" key="8">
    <source>
        <dbReference type="EMBL" id="CAE0437951.1"/>
    </source>
</evidence>
<dbReference type="PRINTS" id="PR00469">
    <property type="entry name" value="PNDRDTASEII"/>
</dbReference>
<dbReference type="GO" id="GO:0050661">
    <property type="term" value="F:NADP binding"/>
    <property type="evidence" value="ECO:0007669"/>
    <property type="project" value="InterPro"/>
</dbReference>
<protein>
    <recommendedName>
        <fullName evidence="9">FAD-containing monooxygenase EthA</fullName>
    </recommendedName>
</protein>
<dbReference type="GO" id="GO:0004499">
    <property type="term" value="F:N,N-dimethylaniline monooxygenase activity"/>
    <property type="evidence" value="ECO:0007669"/>
    <property type="project" value="InterPro"/>
</dbReference>